<keyword evidence="4" id="KW-0326">Glycosidase</keyword>
<dbReference type="EMBL" id="CP036455">
    <property type="protein sequence ID" value="QBI53633.1"/>
    <property type="molecule type" value="Genomic_DNA"/>
</dbReference>
<proteinExistence type="predicted"/>
<dbReference type="Proteomes" id="UP000292235">
    <property type="component" value="Chromosome"/>
</dbReference>
<dbReference type="InterPro" id="IPR013739">
    <property type="entry name" value="Beta_galactosidase_C"/>
</dbReference>
<evidence type="ECO:0000313" key="5">
    <source>
        <dbReference type="Proteomes" id="UP000292235"/>
    </source>
</evidence>
<feature type="domain" description="Beta-galactosidase C-terminal" evidence="3">
    <location>
        <begin position="62"/>
        <end position="118"/>
    </location>
</feature>
<dbReference type="GO" id="GO:0006012">
    <property type="term" value="P:galactose metabolic process"/>
    <property type="evidence" value="ECO:0007669"/>
    <property type="project" value="InterPro"/>
</dbReference>
<organism evidence="4 5">
    <name type="scientific">Streptomonospora litoralis</name>
    <dbReference type="NCBI Taxonomy" id="2498135"/>
    <lineage>
        <taxon>Bacteria</taxon>
        <taxon>Bacillati</taxon>
        <taxon>Actinomycetota</taxon>
        <taxon>Actinomycetes</taxon>
        <taxon>Streptosporangiales</taxon>
        <taxon>Nocardiopsidaceae</taxon>
        <taxon>Streptomonospora</taxon>
    </lineage>
</organism>
<name>A0A4P6PZQ2_9ACTN</name>
<keyword evidence="5" id="KW-1185">Reference proteome</keyword>
<reference evidence="4 5" key="1">
    <citation type="submission" date="2019-02" db="EMBL/GenBank/DDBJ databases">
        <authorList>
            <person name="Khodamoradi S."/>
            <person name="Hahnke R.L."/>
            <person name="Kaempfer P."/>
            <person name="Schumann P."/>
            <person name="Rohde M."/>
            <person name="Steinert M."/>
            <person name="Luzhetskyy A."/>
            <person name="Wink J."/>
            <person name="Ruckert C."/>
        </authorList>
    </citation>
    <scope>NUCLEOTIDE SEQUENCE [LARGE SCALE GENOMIC DNA]</scope>
    <source>
        <strain evidence="4 5">M2</strain>
    </source>
</reference>
<protein>
    <submittedName>
        <fullName evidence="4">Beta-galactosidase III</fullName>
        <ecNumber evidence="4">3.2.1.23</ecNumber>
    </submittedName>
</protein>
<evidence type="ECO:0000259" key="2">
    <source>
        <dbReference type="Pfam" id="PF08532"/>
    </source>
</evidence>
<accession>A0A4P6PZQ2</accession>
<dbReference type="Pfam" id="PF08533">
    <property type="entry name" value="Glyco_hydro_42C"/>
    <property type="match status" value="1"/>
</dbReference>
<gene>
    <name evidence="4" type="ORF">EKD16_09195</name>
</gene>
<dbReference type="Gene3D" id="3.40.50.880">
    <property type="match status" value="1"/>
</dbReference>
<sequence length="124" mass="12985">MASYAEGPRAGQAAITRRPAGAGSAAYVSTRLGAHGLADLLPRLLDEAGVVGELPPEVRGRVELAVRADERAEYWFLVNRTQERVSLAGITGEVLDPVEQSAADALTLAPRGVAVVRKAGDAPR</sequence>
<dbReference type="AlphaFoldDB" id="A0A4P6PZQ2"/>
<evidence type="ECO:0000259" key="3">
    <source>
        <dbReference type="Pfam" id="PF08533"/>
    </source>
</evidence>
<dbReference type="Gene3D" id="2.60.40.1180">
    <property type="entry name" value="Golgi alpha-mannosidase II"/>
    <property type="match status" value="1"/>
</dbReference>
<keyword evidence="4" id="KW-0378">Hydrolase</keyword>
<feature type="domain" description="Beta-galactosidase trimerisation" evidence="2">
    <location>
        <begin position="2"/>
        <end position="50"/>
    </location>
</feature>
<dbReference type="KEGG" id="strr:EKD16_09195"/>
<dbReference type="InterPro" id="IPR013780">
    <property type="entry name" value="Glyco_hydro_b"/>
</dbReference>
<evidence type="ECO:0000313" key="4">
    <source>
        <dbReference type="EMBL" id="QBI53633.1"/>
    </source>
</evidence>
<dbReference type="GO" id="GO:0004565">
    <property type="term" value="F:beta-galactosidase activity"/>
    <property type="evidence" value="ECO:0007669"/>
    <property type="project" value="UniProtKB-EC"/>
</dbReference>
<dbReference type="InterPro" id="IPR029062">
    <property type="entry name" value="Class_I_gatase-like"/>
</dbReference>
<feature type="region of interest" description="Disordered" evidence="1">
    <location>
        <begin position="1"/>
        <end position="20"/>
    </location>
</feature>
<dbReference type="EC" id="3.2.1.23" evidence="4"/>
<dbReference type="InterPro" id="IPR013738">
    <property type="entry name" value="Beta_galactosidase_Trimer"/>
</dbReference>
<dbReference type="Pfam" id="PF08532">
    <property type="entry name" value="Glyco_hydro_42M"/>
    <property type="match status" value="1"/>
</dbReference>
<evidence type="ECO:0000256" key="1">
    <source>
        <dbReference type="SAM" id="MobiDB-lite"/>
    </source>
</evidence>